<evidence type="ECO:0000256" key="6">
    <source>
        <dbReference type="ARBA" id="ARBA00023196"/>
    </source>
</evidence>
<comment type="similarity">
    <text evidence="8">Belongs to the ATPase delta chain family.</text>
</comment>
<dbReference type="HAMAP" id="MF_01416">
    <property type="entry name" value="ATP_synth_delta_bact"/>
    <property type="match status" value="1"/>
</dbReference>
<gene>
    <name evidence="8" type="primary">atpH</name>
    <name evidence="9" type="ORF">F7Q92_10365</name>
</gene>
<dbReference type="NCBIfam" id="NF004402">
    <property type="entry name" value="PRK05758.2-2"/>
    <property type="match status" value="1"/>
</dbReference>
<keyword evidence="8" id="KW-1003">Cell membrane</keyword>
<comment type="function">
    <text evidence="8">This protein is part of the stalk that links CF(0) to CF(1). It either transmits conformational changes from CF(0) to CF(1) or is implicated in proton conduction.</text>
</comment>
<organism evidence="9 10">
    <name type="scientific">Ideonella dechloratans</name>
    <dbReference type="NCBI Taxonomy" id="36863"/>
    <lineage>
        <taxon>Bacteria</taxon>
        <taxon>Pseudomonadati</taxon>
        <taxon>Pseudomonadota</taxon>
        <taxon>Betaproteobacteria</taxon>
        <taxon>Burkholderiales</taxon>
        <taxon>Sphaerotilaceae</taxon>
        <taxon>Ideonella</taxon>
    </lineage>
</organism>
<dbReference type="InterPro" id="IPR000711">
    <property type="entry name" value="ATPase_OSCP/dsu"/>
</dbReference>
<keyword evidence="2 8" id="KW-0813">Transport</keyword>
<dbReference type="RefSeq" id="WP_151124076.1">
    <property type="nucleotide sequence ID" value="NZ_CP088081.1"/>
</dbReference>
<evidence type="ECO:0000256" key="1">
    <source>
        <dbReference type="ARBA" id="ARBA00004370"/>
    </source>
</evidence>
<keyword evidence="5 8" id="KW-0472">Membrane</keyword>
<keyword evidence="3 8" id="KW-0375">Hydrogen ion transport</keyword>
<evidence type="ECO:0000313" key="10">
    <source>
        <dbReference type="Proteomes" id="UP000430120"/>
    </source>
</evidence>
<dbReference type="GO" id="GO:0005886">
    <property type="term" value="C:plasma membrane"/>
    <property type="evidence" value="ECO:0007669"/>
    <property type="project" value="UniProtKB-SubCell"/>
</dbReference>
<evidence type="ECO:0000256" key="3">
    <source>
        <dbReference type="ARBA" id="ARBA00022781"/>
    </source>
</evidence>
<keyword evidence="10" id="KW-1185">Reference proteome</keyword>
<proteinExistence type="inferred from homology"/>
<dbReference type="NCBIfam" id="TIGR01145">
    <property type="entry name" value="ATP_synt_delta"/>
    <property type="match status" value="1"/>
</dbReference>
<dbReference type="OrthoDB" id="9816221at2"/>
<keyword evidence="7 8" id="KW-0066">ATP synthesis</keyword>
<comment type="subcellular location">
    <subcellularLocation>
        <location evidence="8">Cell membrane</location>
        <topology evidence="8">Peripheral membrane protein</topology>
    </subcellularLocation>
    <subcellularLocation>
        <location evidence="1">Membrane</location>
    </subcellularLocation>
</comment>
<dbReference type="Pfam" id="PF00213">
    <property type="entry name" value="OSCP"/>
    <property type="match status" value="1"/>
</dbReference>
<dbReference type="InterPro" id="IPR026015">
    <property type="entry name" value="ATP_synth_OSCP/delta_N_sf"/>
</dbReference>
<dbReference type="SUPFAM" id="SSF47928">
    <property type="entry name" value="N-terminal domain of the delta subunit of the F1F0-ATP synthase"/>
    <property type="match status" value="1"/>
</dbReference>
<dbReference type="GO" id="GO:0045259">
    <property type="term" value="C:proton-transporting ATP synthase complex"/>
    <property type="evidence" value="ECO:0007669"/>
    <property type="project" value="UniProtKB-KW"/>
</dbReference>
<dbReference type="Gene3D" id="1.10.520.20">
    <property type="entry name" value="N-terminal domain of the delta subunit of the F1F0-ATP synthase"/>
    <property type="match status" value="1"/>
</dbReference>
<evidence type="ECO:0000256" key="8">
    <source>
        <dbReference type="HAMAP-Rule" id="MF_01416"/>
    </source>
</evidence>
<evidence type="ECO:0000256" key="2">
    <source>
        <dbReference type="ARBA" id="ARBA00022448"/>
    </source>
</evidence>
<comment type="caution">
    <text evidence="9">The sequence shown here is derived from an EMBL/GenBank/DDBJ whole genome shotgun (WGS) entry which is preliminary data.</text>
</comment>
<keyword evidence="4 8" id="KW-0406">Ion transport</keyword>
<dbReference type="AlphaFoldDB" id="A0A643FD55"/>
<evidence type="ECO:0000256" key="4">
    <source>
        <dbReference type="ARBA" id="ARBA00023065"/>
    </source>
</evidence>
<dbReference type="Proteomes" id="UP000430120">
    <property type="component" value="Unassembled WGS sequence"/>
</dbReference>
<evidence type="ECO:0000256" key="5">
    <source>
        <dbReference type="ARBA" id="ARBA00023136"/>
    </source>
</evidence>
<dbReference type="PRINTS" id="PR00125">
    <property type="entry name" value="ATPASEDELTA"/>
</dbReference>
<dbReference type="PANTHER" id="PTHR11910">
    <property type="entry name" value="ATP SYNTHASE DELTA CHAIN"/>
    <property type="match status" value="1"/>
</dbReference>
<name>A0A643FD55_IDEDE</name>
<dbReference type="EMBL" id="VZPB01000021">
    <property type="protein sequence ID" value="KAB0582453.1"/>
    <property type="molecule type" value="Genomic_DNA"/>
</dbReference>
<comment type="function">
    <text evidence="8">F(1)F(0) ATP synthase produces ATP from ADP in the presence of a proton or sodium gradient. F-type ATPases consist of two structural domains, F(1) containing the extramembraneous catalytic core and F(0) containing the membrane proton channel, linked together by a central stalk and a peripheral stalk. During catalysis, ATP synthesis in the catalytic domain of F(1) is coupled via a rotary mechanism of the central stalk subunits to proton translocation.</text>
</comment>
<evidence type="ECO:0000256" key="7">
    <source>
        <dbReference type="ARBA" id="ARBA00023310"/>
    </source>
</evidence>
<protein>
    <recommendedName>
        <fullName evidence="8">ATP synthase subunit delta</fullName>
    </recommendedName>
    <alternativeName>
        <fullName evidence="8">ATP synthase F(1) sector subunit delta</fullName>
    </alternativeName>
    <alternativeName>
        <fullName evidence="8">F-type ATPase subunit delta</fullName>
        <shortName evidence="8">F-ATPase subunit delta</shortName>
    </alternativeName>
</protein>
<keyword evidence="6 8" id="KW-0139">CF(1)</keyword>
<sequence>MAELATIARPYAEALYKSIGTDSAQALVDQLHAVGQVSADAQLRQFADNPKVTSEQVFDLVAAVAKVALSPKVANLLKVVIENGRLSALPEVDAQFRALVNASTGVSDATIVSAFPLDAAQLADTVATLEKRFGRKLNASVQIDESLIGGIRVVVGDEVLDTSIQARLEQMKVALTH</sequence>
<dbReference type="GO" id="GO:0046933">
    <property type="term" value="F:proton-transporting ATP synthase activity, rotational mechanism"/>
    <property type="evidence" value="ECO:0007669"/>
    <property type="project" value="UniProtKB-UniRule"/>
</dbReference>
<reference evidence="9 10" key="1">
    <citation type="submission" date="2019-09" db="EMBL/GenBank/DDBJ databases">
        <title>Draft genome sequences of 48 bacterial type strains from the CCUG.</title>
        <authorList>
            <person name="Tunovic T."/>
            <person name="Pineiro-Iglesias B."/>
            <person name="Unosson C."/>
            <person name="Inganas E."/>
            <person name="Ohlen M."/>
            <person name="Cardew S."/>
            <person name="Jensie-Markopoulos S."/>
            <person name="Salva-Serra F."/>
            <person name="Jaen-Luchoro D."/>
            <person name="Karlsson R."/>
            <person name="Svensson-Stadler L."/>
            <person name="Chun J."/>
            <person name="Moore E."/>
        </authorList>
    </citation>
    <scope>NUCLEOTIDE SEQUENCE [LARGE SCALE GENOMIC DNA]</scope>
    <source>
        <strain evidence="9 10">CCUG 30977</strain>
    </source>
</reference>
<evidence type="ECO:0000313" key="9">
    <source>
        <dbReference type="EMBL" id="KAB0582453.1"/>
    </source>
</evidence>
<accession>A0A643FD55</accession>